<feature type="compositionally biased region" description="Polar residues" evidence="3">
    <location>
        <begin position="86"/>
        <end position="100"/>
    </location>
</feature>
<protein>
    <submittedName>
        <fullName evidence="4">Myosin-like coiled-coil protein-domain-containing protein</fullName>
    </submittedName>
</protein>
<accession>A0A5J5EVY9</accession>
<evidence type="ECO:0000256" key="3">
    <source>
        <dbReference type="SAM" id="MobiDB-lite"/>
    </source>
</evidence>
<reference evidence="4 5" key="1">
    <citation type="submission" date="2019-09" db="EMBL/GenBank/DDBJ databases">
        <title>Draft genome of the ectomycorrhizal ascomycete Sphaerosporella brunnea.</title>
        <authorList>
            <consortium name="DOE Joint Genome Institute"/>
            <person name="Benucci G.M."/>
            <person name="Marozzi G."/>
            <person name="Antonielli L."/>
            <person name="Sanchez S."/>
            <person name="Marco P."/>
            <person name="Wang X."/>
            <person name="Falini L.B."/>
            <person name="Barry K."/>
            <person name="Haridas S."/>
            <person name="Lipzen A."/>
            <person name="Labutti K."/>
            <person name="Grigoriev I.V."/>
            <person name="Murat C."/>
            <person name="Martin F."/>
            <person name="Albertini E."/>
            <person name="Donnini D."/>
            <person name="Bonito G."/>
        </authorList>
    </citation>
    <scope>NUCLEOTIDE SEQUENCE [LARGE SCALE GENOMIC DNA]</scope>
    <source>
        <strain evidence="4 5">Sb_GMNB300</strain>
    </source>
</reference>
<feature type="region of interest" description="Disordered" evidence="3">
    <location>
        <begin position="1"/>
        <end position="113"/>
    </location>
</feature>
<feature type="coiled-coil region" evidence="2">
    <location>
        <begin position="281"/>
        <end position="311"/>
    </location>
</feature>
<dbReference type="OrthoDB" id="425555at2759"/>
<proteinExistence type="inferred from homology"/>
<evidence type="ECO:0000313" key="4">
    <source>
        <dbReference type="EMBL" id="KAA8905554.1"/>
    </source>
</evidence>
<comment type="caution">
    <text evidence="4">The sequence shown here is derived from an EMBL/GenBank/DDBJ whole genome shotgun (WGS) entry which is preliminary data.</text>
</comment>
<dbReference type="EMBL" id="VXIS01000098">
    <property type="protein sequence ID" value="KAA8905554.1"/>
    <property type="molecule type" value="Genomic_DNA"/>
</dbReference>
<feature type="region of interest" description="Disordered" evidence="3">
    <location>
        <begin position="201"/>
        <end position="222"/>
    </location>
</feature>
<feature type="region of interest" description="Disordered" evidence="3">
    <location>
        <begin position="151"/>
        <end position="189"/>
    </location>
</feature>
<gene>
    <name evidence="4" type="ORF">FN846DRAFT_741201</name>
</gene>
<keyword evidence="5" id="KW-1185">Reference proteome</keyword>
<organism evidence="4 5">
    <name type="scientific">Sphaerosporella brunnea</name>
    <dbReference type="NCBI Taxonomy" id="1250544"/>
    <lineage>
        <taxon>Eukaryota</taxon>
        <taxon>Fungi</taxon>
        <taxon>Dikarya</taxon>
        <taxon>Ascomycota</taxon>
        <taxon>Pezizomycotina</taxon>
        <taxon>Pezizomycetes</taxon>
        <taxon>Pezizales</taxon>
        <taxon>Pyronemataceae</taxon>
        <taxon>Sphaerosporella</taxon>
    </lineage>
</organism>
<feature type="compositionally biased region" description="Basic and acidic residues" evidence="3">
    <location>
        <begin position="151"/>
        <end position="179"/>
    </location>
</feature>
<keyword evidence="2" id="KW-0175">Coiled coil</keyword>
<evidence type="ECO:0000256" key="1">
    <source>
        <dbReference type="ARBA" id="ARBA00009550"/>
    </source>
</evidence>
<dbReference type="Proteomes" id="UP000326924">
    <property type="component" value="Unassembled WGS sequence"/>
</dbReference>
<evidence type="ECO:0000313" key="5">
    <source>
        <dbReference type="Proteomes" id="UP000326924"/>
    </source>
</evidence>
<dbReference type="PANTHER" id="PTHR16127:SF13">
    <property type="entry name" value="GH01188P"/>
    <property type="match status" value="1"/>
</dbReference>
<sequence length="356" mass="40280">MAALADPTPSRNGVPKVSTAAGGGGAADAENVGETAGGVSEPVASNNNTAAPPAATSAINPATPAKKAAAPAANGKSAKKNLDPSEVNNLLHQKISQLETDASMEEEEEKAISRAVRKANKELAELVSSREDHLAKVDAIQTKYSELLHEMKRLERDHAKSRKRADQLQKEKDQSRSEMQKAVSMKHKLETLCRELQKENKRIKDESKKLAQNEQQKREELSEKFESTIWEIKSRMEEEEDGGSRRSNQEIDEQFKAKFKSFVDQYDMRELHFQSLLRTKELEVQFNLARYEQQRKQAESEANRAKALHAQVSTFSQTEAELRSQLNIYVEKFKQVRHFPMARPDHFCFRWNYVVT</sequence>
<name>A0A5J5EVY9_9PEZI</name>
<feature type="compositionally biased region" description="Low complexity" evidence="3">
    <location>
        <begin position="44"/>
        <end position="76"/>
    </location>
</feature>
<dbReference type="GO" id="GO:0019905">
    <property type="term" value="F:syntaxin binding"/>
    <property type="evidence" value="ECO:0007669"/>
    <property type="project" value="InterPro"/>
</dbReference>
<dbReference type="InParanoid" id="A0A5J5EVY9"/>
<evidence type="ECO:0000256" key="2">
    <source>
        <dbReference type="SAM" id="Coils"/>
    </source>
</evidence>
<dbReference type="InterPro" id="IPR026183">
    <property type="entry name" value="Taxilin_fam"/>
</dbReference>
<comment type="similarity">
    <text evidence="1">Belongs to the taxilin family.</text>
</comment>
<dbReference type="PANTHER" id="PTHR16127">
    <property type="entry name" value="TAXILIN"/>
    <property type="match status" value="1"/>
</dbReference>
<dbReference type="Pfam" id="PF09728">
    <property type="entry name" value="Taxilin"/>
    <property type="match status" value="1"/>
</dbReference>
<dbReference type="AlphaFoldDB" id="A0A5J5EVY9"/>